<reference evidence="2 3" key="1">
    <citation type="submission" date="2019-02" db="EMBL/GenBank/DDBJ databases">
        <title>Deep-cultivation of Planctomycetes and their phenomic and genomic characterization uncovers novel biology.</title>
        <authorList>
            <person name="Wiegand S."/>
            <person name="Jogler M."/>
            <person name="Boedeker C."/>
            <person name="Pinto D."/>
            <person name="Vollmers J."/>
            <person name="Rivas-Marin E."/>
            <person name="Kohn T."/>
            <person name="Peeters S.H."/>
            <person name="Heuer A."/>
            <person name="Rast P."/>
            <person name="Oberbeckmann S."/>
            <person name="Bunk B."/>
            <person name="Jeske O."/>
            <person name="Meyerdierks A."/>
            <person name="Storesund J.E."/>
            <person name="Kallscheuer N."/>
            <person name="Luecker S."/>
            <person name="Lage O.M."/>
            <person name="Pohl T."/>
            <person name="Merkel B.J."/>
            <person name="Hornburger P."/>
            <person name="Mueller R.-W."/>
            <person name="Bruemmer F."/>
            <person name="Labrenz M."/>
            <person name="Spormann A.M."/>
            <person name="Op den Camp H."/>
            <person name="Overmann J."/>
            <person name="Amann R."/>
            <person name="Jetten M.S.M."/>
            <person name="Mascher T."/>
            <person name="Medema M.H."/>
            <person name="Devos D.P."/>
            <person name="Kaster A.-K."/>
            <person name="Ovreas L."/>
            <person name="Rohde M."/>
            <person name="Galperin M.Y."/>
            <person name="Jogler C."/>
        </authorList>
    </citation>
    <scope>NUCLEOTIDE SEQUENCE [LARGE SCALE GENOMIC DNA]</scope>
    <source>
        <strain evidence="2 3">Pan181</strain>
    </source>
</reference>
<dbReference type="EMBL" id="CP036278">
    <property type="protein sequence ID" value="QDU56714.1"/>
    <property type="molecule type" value="Genomic_DNA"/>
</dbReference>
<dbReference type="InterPro" id="IPR036439">
    <property type="entry name" value="Dockerin_dom_sf"/>
</dbReference>
<dbReference type="Gene3D" id="2.60.120.200">
    <property type="match status" value="1"/>
</dbReference>
<protein>
    <recommendedName>
        <fullName evidence="4">PEP-CTERM motif protein</fullName>
    </recommendedName>
</protein>
<name>A0A518APR8_9BACT</name>
<accession>A0A518APR8</accession>
<gene>
    <name evidence="2" type="ORF">Pan181_29240</name>
</gene>
<evidence type="ECO:0000313" key="2">
    <source>
        <dbReference type="EMBL" id="QDU56714.1"/>
    </source>
</evidence>
<proteinExistence type="predicted"/>
<evidence type="ECO:0000313" key="3">
    <source>
        <dbReference type="Proteomes" id="UP000315750"/>
    </source>
</evidence>
<dbReference type="GO" id="GO:0000272">
    <property type="term" value="P:polysaccharide catabolic process"/>
    <property type="evidence" value="ECO:0007669"/>
    <property type="project" value="InterPro"/>
</dbReference>
<dbReference type="SUPFAM" id="SSF49899">
    <property type="entry name" value="Concanavalin A-like lectins/glucanases"/>
    <property type="match status" value="1"/>
</dbReference>
<evidence type="ECO:0000256" key="1">
    <source>
        <dbReference type="SAM" id="SignalP"/>
    </source>
</evidence>
<keyword evidence="3" id="KW-1185">Reference proteome</keyword>
<feature type="signal peptide" evidence="1">
    <location>
        <begin position="1"/>
        <end position="19"/>
    </location>
</feature>
<keyword evidence="1" id="KW-0732">Signal</keyword>
<dbReference type="KEGG" id="amuc:Pan181_29240"/>
<organism evidence="2 3">
    <name type="scientific">Aeoliella mucimassa</name>
    <dbReference type="NCBI Taxonomy" id="2527972"/>
    <lineage>
        <taxon>Bacteria</taxon>
        <taxon>Pseudomonadati</taxon>
        <taxon>Planctomycetota</taxon>
        <taxon>Planctomycetia</taxon>
        <taxon>Pirellulales</taxon>
        <taxon>Lacipirellulaceae</taxon>
        <taxon>Aeoliella</taxon>
    </lineage>
</organism>
<dbReference type="InterPro" id="IPR013320">
    <property type="entry name" value="ConA-like_dom_sf"/>
</dbReference>
<sequence length="1320" mass="138192" precursor="true">MLRVCLILILSVFAGAARAQTVFNFDDGTLQGWTNNLPDGASGEDFATWNSALDTNGGRTVAYSGNYLVLEGDYGNRDASDINVKVLSSPIIDLQNSFGVSVWTLGGTGAVDTPTWSNYDSLPTVAGEDFMGIALRRVSDGEYLLFDNRSASGQSDRSVNWLELGWDASTVRDATASDSPNETYQIDLIDTYSGGWGWIAMDEATITELAGPTLQISRLDGTVRLVNGTEPTQMLAYDLYSPAGAFNTSGWTPIAGNYDAQPAGNGSVDVDNTWTITSGTPINLAEAEFDPNGGVGAPLAAGQPVVLGAAWTPSPYEDVEADILLADGTILPVIVEYIDGVALEFGDLTGDGNISSADWSAFKQQQFSSLDGLSLVQAYQAADLNFNGVHDLGDFAQFRQIYDQANGAGAFEALAASSKSVPEPAAWLLVCCGCAVSAAFSRKARRLFYCLTLVFVCRAGRSYADDVRFGFDDGSLQGWTMTMSSSTGSGAANFAAWDTSADTNGGRTVAASPYHMVVSVTDGGSFLDARDNAHDTLVVTSPQFGISGSSSISLQLLGGVGGDDGIPANLGSLQSSATESGFMGVALRRTSDNAYLLTGSRVSNGQSNNSGWQGVNWDAAAIAAATSGDSPNETYVIDLVDTFVGGWGWITMDSVEVNNSNFVLDDTKVFGINVDTTTGSITLFNNSSAAVAITGYEILSSAESLDADAWFSFADNPALPTGGGDGNGWEENPTSGAGQLTEWYLGDGTGAGAEYVLAAGQSIGIGNAYDTTVDVHDLQFSFSTADGLVFAASVFYDGVLPEQPKLLGDYNGDGIVNLADYTVWRDNLGSTTVLAADGNGNDVIDAGDYTVWKGNFGKLNNSPVQGSVANQAVPEPAAWGILLVAGAAVLVINRKRGIKAPRLAVLILVGLLVAARAVSASELDRHYKFGDDGQEKASVNITAGSGIGNVTSGSTLDSIGPSGAYLDLKVQGNPSYIDVSVTSSGLSQVRPAATSDSLGIRFDGTGDFLYTSSLNAPSNSLSDSSMGGPLDYSGITNRGMQLWIYPDSSNTNSWQDVVLDSNQHGIRISDEGTWVMRYNGTDVDSGVSVDFDNWSHVMVVRPYGSSGSDSGSRMYVNGVAVAARPGGYDSDDPTVLTVGASTADGFDTVIGQENQFVGVLDDLQMFVLGESINSQRDYGQFDLLSDNAFAVELSISGLTGIAGDVNQDSVVDQQDVAALVAGYRSVNVVDGIVVGDITTLTHGDLNLDGRVYLDDVFILHQALLDSGAAGFDFGLLGDSTSVPEPTGIAILTLLAGSICLSRSVKGRRNSLSQYCESHDI</sequence>
<feature type="chain" id="PRO_5021700354" description="PEP-CTERM motif protein" evidence="1">
    <location>
        <begin position="20"/>
        <end position="1320"/>
    </location>
</feature>
<dbReference type="SUPFAM" id="SSF63446">
    <property type="entry name" value="Type I dockerin domain"/>
    <property type="match status" value="3"/>
</dbReference>
<evidence type="ECO:0008006" key="4">
    <source>
        <dbReference type="Google" id="ProtNLM"/>
    </source>
</evidence>
<dbReference type="Gene3D" id="1.10.1330.10">
    <property type="entry name" value="Dockerin domain"/>
    <property type="match status" value="3"/>
</dbReference>
<dbReference type="Proteomes" id="UP000315750">
    <property type="component" value="Chromosome"/>
</dbReference>